<dbReference type="EMBL" id="AORV01000015">
    <property type="protein sequence ID" value="EMS73731.1"/>
    <property type="molecule type" value="Genomic_DNA"/>
</dbReference>
<evidence type="ECO:0000313" key="1">
    <source>
        <dbReference type="EMBL" id="EMS73731.1"/>
    </source>
</evidence>
<dbReference type="STRING" id="1195236.CTER_0189"/>
<dbReference type="PROSITE" id="PS51257">
    <property type="entry name" value="PROKAR_LIPOPROTEIN"/>
    <property type="match status" value="1"/>
</dbReference>
<proteinExistence type="predicted"/>
<gene>
    <name evidence="1" type="ORF">CTER_0189</name>
</gene>
<dbReference type="Proteomes" id="UP000014155">
    <property type="component" value="Unassembled WGS sequence"/>
</dbReference>
<comment type="caution">
    <text evidence="1">The sequence shown here is derived from an EMBL/GenBank/DDBJ whole genome shotgun (WGS) entry which is preliminary data.</text>
</comment>
<organism evidence="1 2">
    <name type="scientific">Ruminiclostridium cellobioparum subsp. termitidis CT1112</name>
    <dbReference type="NCBI Taxonomy" id="1195236"/>
    <lineage>
        <taxon>Bacteria</taxon>
        <taxon>Bacillati</taxon>
        <taxon>Bacillota</taxon>
        <taxon>Clostridia</taxon>
        <taxon>Eubacteriales</taxon>
        <taxon>Oscillospiraceae</taxon>
        <taxon>Ruminiclostridium</taxon>
    </lineage>
</organism>
<evidence type="ECO:0000313" key="2">
    <source>
        <dbReference type="Proteomes" id="UP000014155"/>
    </source>
</evidence>
<accession>S0FTS1</accession>
<dbReference type="AlphaFoldDB" id="S0FTS1"/>
<reference evidence="1 2" key="1">
    <citation type="journal article" date="2013" name="Genome Announc.">
        <title>Draft Genome Sequence of the Cellulolytic, Mesophilic, Anaerobic Bacterium Clostridium termitidis Strain CT1112 (DSM 5398).</title>
        <authorList>
            <person name="Lal S."/>
            <person name="Ramachandran U."/>
            <person name="Zhang X."/>
            <person name="Munir R."/>
            <person name="Sparling R."/>
            <person name="Levin D.B."/>
        </authorList>
    </citation>
    <scope>NUCLEOTIDE SEQUENCE [LARGE SCALE GENOMIC DNA]</scope>
    <source>
        <strain evidence="1 2">CT1112</strain>
    </source>
</reference>
<sequence length="311" mass="33487">MKKRYFSFIALTMISVVLIVSAGCGVRINGKEYELYKSSQSDKKNNNIFSGIGSESTYTQNISQDKIEGEEFKVETNAGNIDIRKNDSSQISIKANKKVRGTSEESKKIILENMVISLEQNGKEVLVVIKTKDGENFWDWQKDNYKTYQITINYDIKVPESIKGLNLSTGAGNIQAEAGVDKVKADTGAGNIDLKGMNAQFDISTGAGNIDIHNSGAKGDCKLSTGAGNVDFRGKLDDLSVFDASTGMGNVDFRVPAETEMSLDASTGVGILEGSFISSKDDKFHFKGDINGGGPSVKLSTGVGNVSVDKD</sequence>
<evidence type="ECO:0008006" key="3">
    <source>
        <dbReference type="Google" id="ProtNLM"/>
    </source>
</evidence>
<dbReference type="RefSeq" id="WP_004623521.1">
    <property type="nucleotide sequence ID" value="NZ_AORV01000015.1"/>
</dbReference>
<protein>
    <recommendedName>
        <fullName evidence="3">Adhesin domain-containing protein</fullName>
    </recommendedName>
</protein>
<name>S0FTS1_RUMCE</name>
<dbReference type="eggNOG" id="COG3595">
    <property type="taxonomic scope" value="Bacteria"/>
</dbReference>
<dbReference type="PATRIC" id="fig|1195236.3.peg.489"/>
<keyword evidence="2" id="KW-1185">Reference proteome</keyword>